<dbReference type="AlphaFoldDB" id="A0AAV7FC84"/>
<sequence length="148" mass="17090">MIDWAEVFKREMTEAEATEFGSFNMSLLKFYQCTNVEDELVWSLFPNGSYMVASAYTHLLGNPGGSSQAKLAWKMEAPPKVKMFIWSVAHNRILTRENLVQRGIPLPSLLCPLCEDKQESVDHLLLQCTMAWHIWSWFIDLFGTHWCT</sequence>
<name>A0AAV7FC84_ARIFI</name>
<organism evidence="2 3">
    <name type="scientific">Aristolochia fimbriata</name>
    <name type="common">White veined hardy Dutchman's pipe vine</name>
    <dbReference type="NCBI Taxonomy" id="158543"/>
    <lineage>
        <taxon>Eukaryota</taxon>
        <taxon>Viridiplantae</taxon>
        <taxon>Streptophyta</taxon>
        <taxon>Embryophyta</taxon>
        <taxon>Tracheophyta</taxon>
        <taxon>Spermatophyta</taxon>
        <taxon>Magnoliopsida</taxon>
        <taxon>Magnoliidae</taxon>
        <taxon>Piperales</taxon>
        <taxon>Aristolochiaceae</taxon>
        <taxon>Aristolochia</taxon>
    </lineage>
</organism>
<reference evidence="2 3" key="1">
    <citation type="submission" date="2021-07" db="EMBL/GenBank/DDBJ databases">
        <title>The Aristolochia fimbriata genome: insights into angiosperm evolution, floral development and chemical biosynthesis.</title>
        <authorList>
            <person name="Jiao Y."/>
        </authorList>
    </citation>
    <scope>NUCLEOTIDE SEQUENCE [LARGE SCALE GENOMIC DNA]</scope>
    <source>
        <strain evidence="2">IBCAS-2021</strain>
        <tissue evidence="2">Leaf</tissue>
    </source>
</reference>
<accession>A0AAV7FC84</accession>
<evidence type="ECO:0000259" key="1">
    <source>
        <dbReference type="Pfam" id="PF13966"/>
    </source>
</evidence>
<gene>
    <name evidence="2" type="ORF">H6P81_003318</name>
</gene>
<dbReference type="Pfam" id="PF13966">
    <property type="entry name" value="zf-RVT"/>
    <property type="match status" value="1"/>
</dbReference>
<keyword evidence="3" id="KW-1185">Reference proteome</keyword>
<protein>
    <recommendedName>
        <fullName evidence="1">Reverse transcriptase zinc-binding domain-containing protein</fullName>
    </recommendedName>
</protein>
<feature type="domain" description="Reverse transcriptase zinc-binding" evidence="1">
    <location>
        <begin position="50"/>
        <end position="135"/>
    </location>
</feature>
<dbReference type="InterPro" id="IPR026960">
    <property type="entry name" value="RVT-Znf"/>
</dbReference>
<dbReference type="Proteomes" id="UP000825729">
    <property type="component" value="Unassembled WGS sequence"/>
</dbReference>
<evidence type="ECO:0000313" key="3">
    <source>
        <dbReference type="Proteomes" id="UP000825729"/>
    </source>
</evidence>
<comment type="caution">
    <text evidence="2">The sequence shown here is derived from an EMBL/GenBank/DDBJ whole genome shotgun (WGS) entry which is preliminary data.</text>
</comment>
<proteinExistence type="predicted"/>
<dbReference type="EMBL" id="JAINDJ010000002">
    <property type="protein sequence ID" value="KAG9458810.1"/>
    <property type="molecule type" value="Genomic_DNA"/>
</dbReference>
<evidence type="ECO:0000313" key="2">
    <source>
        <dbReference type="EMBL" id="KAG9458810.1"/>
    </source>
</evidence>